<dbReference type="SUPFAM" id="SSF50044">
    <property type="entry name" value="SH3-domain"/>
    <property type="match status" value="1"/>
</dbReference>
<dbReference type="Pfam" id="PF00018">
    <property type="entry name" value="SH3_1"/>
    <property type="match status" value="1"/>
</dbReference>
<dbReference type="InterPro" id="IPR001452">
    <property type="entry name" value="SH3_domain"/>
</dbReference>
<evidence type="ECO:0000313" key="6">
    <source>
        <dbReference type="Proteomes" id="UP001431209"/>
    </source>
</evidence>
<evidence type="ECO:0000256" key="1">
    <source>
        <dbReference type="ARBA" id="ARBA00022443"/>
    </source>
</evidence>
<keyword evidence="1 2" id="KW-0728">SH3 domain</keyword>
<dbReference type="CDD" id="cd00174">
    <property type="entry name" value="SH3"/>
    <property type="match status" value="1"/>
</dbReference>
<organism evidence="5 6">
    <name type="scientific">Acrasis kona</name>
    <dbReference type="NCBI Taxonomy" id="1008807"/>
    <lineage>
        <taxon>Eukaryota</taxon>
        <taxon>Discoba</taxon>
        <taxon>Heterolobosea</taxon>
        <taxon>Tetramitia</taxon>
        <taxon>Eutetramitia</taxon>
        <taxon>Acrasidae</taxon>
        <taxon>Acrasis</taxon>
    </lineage>
</organism>
<dbReference type="PROSITE" id="PS50002">
    <property type="entry name" value="SH3"/>
    <property type="match status" value="1"/>
</dbReference>
<feature type="domain" description="SH3" evidence="3">
    <location>
        <begin position="237"/>
        <end position="298"/>
    </location>
</feature>
<feature type="domain" description="VWFA" evidence="4">
    <location>
        <begin position="22"/>
        <end position="203"/>
    </location>
</feature>
<reference evidence="5 6" key="1">
    <citation type="submission" date="2024-03" db="EMBL/GenBank/DDBJ databases">
        <title>The Acrasis kona genome and developmental transcriptomes reveal deep origins of eukaryotic multicellular pathways.</title>
        <authorList>
            <person name="Sheikh S."/>
            <person name="Fu C.-J."/>
            <person name="Brown M.W."/>
            <person name="Baldauf S.L."/>
        </authorList>
    </citation>
    <scope>NUCLEOTIDE SEQUENCE [LARGE SCALE GENOMIC DNA]</scope>
    <source>
        <strain evidence="5 6">ATCC MYA-3509</strain>
    </source>
</reference>
<keyword evidence="6" id="KW-1185">Reference proteome</keyword>
<dbReference type="InterPro" id="IPR036465">
    <property type="entry name" value="vWFA_dom_sf"/>
</dbReference>
<proteinExistence type="predicted"/>
<name>A0AAW2ZK59_9EUKA</name>
<evidence type="ECO:0000256" key="2">
    <source>
        <dbReference type="PROSITE-ProRule" id="PRU00192"/>
    </source>
</evidence>
<evidence type="ECO:0000259" key="3">
    <source>
        <dbReference type="PROSITE" id="PS50002"/>
    </source>
</evidence>
<dbReference type="SUPFAM" id="SSF53300">
    <property type="entry name" value="vWA-like"/>
    <property type="match status" value="1"/>
</dbReference>
<evidence type="ECO:0000259" key="4">
    <source>
        <dbReference type="PROSITE" id="PS50234"/>
    </source>
</evidence>
<evidence type="ECO:0000313" key="5">
    <source>
        <dbReference type="EMBL" id="KAL0490232.1"/>
    </source>
</evidence>
<dbReference type="CDD" id="cd00198">
    <property type="entry name" value="vWFA"/>
    <property type="match status" value="1"/>
</dbReference>
<dbReference type="AlphaFoldDB" id="A0AAW2ZK59"/>
<dbReference type="InterPro" id="IPR036028">
    <property type="entry name" value="SH3-like_dom_sf"/>
</dbReference>
<sequence>MQTTITVTKRSTQSTENRPRVLATFVIDVSGSMMLSNRLNNAMKGAQLIFNEVLWDSDRIEIINFSNKAFRQLHLKSKRNVDWDREANAIARERSGCTALYDACHKALLEMTREKKYHNCHRELIVLTDGEDNASSTTMESIRERLNNPEFKQFHCSLIGVELGPNCRAKEIVNNKHSTYIPCKEEEILSSFHLIKKAVFERIEQTTIRIKNANKIDIMNFEKTFSTITNTGVGSDGFGNVYNAVGDFKGTQKSDLWFRKGEPIQVFEKDLNTGRWRGENVKTKKNGWFPSNLVQLNI</sequence>
<gene>
    <name evidence="5" type="ORF">AKO1_006589</name>
</gene>
<comment type="caution">
    <text evidence="5">The sequence shown here is derived from an EMBL/GenBank/DDBJ whole genome shotgun (WGS) entry which is preliminary data.</text>
</comment>
<dbReference type="Proteomes" id="UP001431209">
    <property type="component" value="Unassembled WGS sequence"/>
</dbReference>
<dbReference type="InterPro" id="IPR002035">
    <property type="entry name" value="VWF_A"/>
</dbReference>
<dbReference type="Gene3D" id="2.30.30.40">
    <property type="entry name" value="SH3 Domains"/>
    <property type="match status" value="1"/>
</dbReference>
<evidence type="ECO:0008006" key="7">
    <source>
        <dbReference type="Google" id="ProtNLM"/>
    </source>
</evidence>
<dbReference type="PROSITE" id="PS50234">
    <property type="entry name" value="VWFA"/>
    <property type="match status" value="1"/>
</dbReference>
<accession>A0AAW2ZK59</accession>
<dbReference type="SMART" id="SM00326">
    <property type="entry name" value="SH3"/>
    <property type="match status" value="1"/>
</dbReference>
<dbReference type="EMBL" id="JAOPGA020001654">
    <property type="protein sequence ID" value="KAL0490232.1"/>
    <property type="molecule type" value="Genomic_DNA"/>
</dbReference>
<dbReference type="Gene3D" id="3.40.50.410">
    <property type="entry name" value="von Willebrand factor, type A domain"/>
    <property type="match status" value="1"/>
</dbReference>
<dbReference type="Pfam" id="PF13519">
    <property type="entry name" value="VWA_2"/>
    <property type="match status" value="1"/>
</dbReference>
<protein>
    <recommendedName>
        <fullName evidence="7">VWFA domain-containing protein</fullName>
    </recommendedName>
</protein>